<keyword evidence="1" id="KW-1133">Transmembrane helix</keyword>
<keyword evidence="3" id="KW-1185">Reference proteome</keyword>
<feature type="transmembrane region" description="Helical" evidence="1">
    <location>
        <begin position="101"/>
        <end position="122"/>
    </location>
</feature>
<sequence length="218" mass="23938">MESPCSLTSLSGTFARYFFYAFLAGAMALCITWEALNTPSAYLFGEDSLLEALQVAALFFTMVCAWTAGHRDPSPNPVATMLVGAAAMAGIREFDFCLDRYLFDGGWQVLVCFTALLTAASVYRDRETLLDSLHGFAGKPSFGLMVGGFVTVFVFSRLFGRQVLWRGIMGDGYMPVVKTAVEEGTELLGYTLIFIGSLEFLRESRCASVVYNAIDHVR</sequence>
<dbReference type="EMBL" id="CAADHO010000009">
    <property type="protein sequence ID" value="VFQ46388.1"/>
    <property type="molecule type" value="Genomic_DNA"/>
</dbReference>
<keyword evidence="1" id="KW-0472">Membrane</keyword>
<dbReference type="RefSeq" id="WP_180144036.1">
    <property type="nucleotide sequence ID" value="NZ_CAADHO010000009.1"/>
</dbReference>
<evidence type="ECO:0000256" key="1">
    <source>
        <dbReference type="SAM" id="Phobius"/>
    </source>
</evidence>
<proteinExistence type="predicted"/>
<organism evidence="2 3">
    <name type="scientific">Desulfoluna butyratoxydans</name>
    <dbReference type="NCBI Taxonomy" id="231438"/>
    <lineage>
        <taxon>Bacteria</taxon>
        <taxon>Pseudomonadati</taxon>
        <taxon>Thermodesulfobacteriota</taxon>
        <taxon>Desulfobacteria</taxon>
        <taxon>Desulfobacterales</taxon>
        <taxon>Desulfolunaceae</taxon>
        <taxon>Desulfoluna</taxon>
    </lineage>
</organism>
<evidence type="ECO:0000313" key="3">
    <source>
        <dbReference type="Proteomes" id="UP000507962"/>
    </source>
</evidence>
<keyword evidence="1" id="KW-0812">Transmembrane</keyword>
<reference evidence="2 3" key="1">
    <citation type="submission" date="2019-03" db="EMBL/GenBank/DDBJ databases">
        <authorList>
            <person name="Nijsse B."/>
        </authorList>
    </citation>
    <scope>NUCLEOTIDE SEQUENCE [LARGE SCALE GENOMIC DNA]</scope>
    <source>
        <strain evidence="2">Desulfoluna butyratoxydans MSL71</strain>
    </source>
</reference>
<feature type="transmembrane region" description="Helical" evidence="1">
    <location>
        <begin position="48"/>
        <end position="68"/>
    </location>
</feature>
<feature type="transmembrane region" description="Helical" evidence="1">
    <location>
        <begin position="17"/>
        <end position="36"/>
    </location>
</feature>
<dbReference type="AlphaFoldDB" id="A0A4V6ILW1"/>
<protein>
    <submittedName>
        <fullName evidence="2">Uncharacterized protein</fullName>
    </submittedName>
</protein>
<feature type="transmembrane region" description="Helical" evidence="1">
    <location>
        <begin position="142"/>
        <end position="160"/>
    </location>
</feature>
<accession>A0A4V6ILW1</accession>
<dbReference type="Proteomes" id="UP000507962">
    <property type="component" value="Unassembled WGS sequence"/>
</dbReference>
<evidence type="ECO:0000313" key="2">
    <source>
        <dbReference type="EMBL" id="VFQ46388.1"/>
    </source>
</evidence>
<gene>
    <name evidence="2" type="ORF">MSL71_40520</name>
</gene>
<name>A0A4V6ILW1_9BACT</name>